<dbReference type="STRING" id="1423727.FC34_GL001107"/>
<evidence type="ECO:0000256" key="2">
    <source>
        <dbReference type="ARBA" id="ARBA00023125"/>
    </source>
</evidence>
<comment type="caution">
    <text evidence="5">The sequence shown here is derived from an EMBL/GenBank/DDBJ whole genome shotgun (WGS) entry which is preliminary data.</text>
</comment>
<dbReference type="CDD" id="cd00090">
    <property type="entry name" value="HTH_ARSR"/>
    <property type="match status" value="1"/>
</dbReference>
<dbReference type="InterPro" id="IPR051081">
    <property type="entry name" value="HTH_MetalResp_TranReg"/>
</dbReference>
<dbReference type="Proteomes" id="UP000051672">
    <property type="component" value="Unassembled WGS sequence"/>
</dbReference>
<dbReference type="InterPro" id="IPR001845">
    <property type="entry name" value="HTH_ArsR_DNA-bd_dom"/>
</dbReference>
<dbReference type="SMART" id="SM00418">
    <property type="entry name" value="HTH_ARSR"/>
    <property type="match status" value="1"/>
</dbReference>
<dbReference type="InterPro" id="IPR036388">
    <property type="entry name" value="WH-like_DNA-bd_sf"/>
</dbReference>
<evidence type="ECO:0000313" key="5">
    <source>
        <dbReference type="EMBL" id="KRM72123.1"/>
    </source>
</evidence>
<dbReference type="InterPro" id="IPR011991">
    <property type="entry name" value="ArsR-like_HTH"/>
</dbReference>
<dbReference type="PATRIC" id="fig|1423727.3.peg.1121"/>
<proteinExistence type="predicted"/>
<reference evidence="5 6" key="1">
    <citation type="journal article" date="2015" name="Genome Announc.">
        <title>Expanding the biotechnology potential of lactobacilli through comparative genomics of 213 strains and associated genera.</title>
        <authorList>
            <person name="Sun Z."/>
            <person name="Harris H.M."/>
            <person name="McCann A."/>
            <person name="Guo C."/>
            <person name="Argimon S."/>
            <person name="Zhang W."/>
            <person name="Yang X."/>
            <person name="Jeffery I.B."/>
            <person name="Cooney J.C."/>
            <person name="Kagawa T.F."/>
            <person name="Liu W."/>
            <person name="Song Y."/>
            <person name="Salvetti E."/>
            <person name="Wrobel A."/>
            <person name="Rasinkangas P."/>
            <person name="Parkhill J."/>
            <person name="Rea M.C."/>
            <person name="O'Sullivan O."/>
            <person name="Ritari J."/>
            <person name="Douillard F.P."/>
            <person name="Paul Ross R."/>
            <person name="Yang R."/>
            <person name="Briner A.E."/>
            <person name="Felis G.E."/>
            <person name="de Vos W.M."/>
            <person name="Barrangou R."/>
            <person name="Klaenhammer T.R."/>
            <person name="Caufield P.W."/>
            <person name="Cui Y."/>
            <person name="Zhang H."/>
            <person name="O'Toole P.W."/>
        </authorList>
    </citation>
    <scope>NUCLEOTIDE SEQUENCE [LARGE SCALE GENOMIC DNA]</scope>
    <source>
        <strain evidence="5 6">DSM 23927</strain>
    </source>
</reference>
<keyword evidence="2" id="KW-0238">DNA-binding</keyword>
<protein>
    <recommendedName>
        <fullName evidence="4">HTH arsR-type domain-containing protein</fullName>
    </recommendedName>
</protein>
<dbReference type="PANTHER" id="PTHR33154:SF33">
    <property type="entry name" value="TRANSCRIPTIONAL REPRESSOR SDPR"/>
    <property type="match status" value="1"/>
</dbReference>
<evidence type="ECO:0000313" key="6">
    <source>
        <dbReference type="Proteomes" id="UP000051672"/>
    </source>
</evidence>
<accession>A0A0R2B6P8</accession>
<dbReference type="SUPFAM" id="SSF46785">
    <property type="entry name" value="Winged helix' DNA-binding domain"/>
    <property type="match status" value="1"/>
</dbReference>
<dbReference type="OrthoDB" id="9798835at2"/>
<sequence>MADFQHLEQEFTGVSDFLSALGDTKRQAIIVALINDIGHEEMQVTDLTELLGLSRPAVSHHLKILRDAHLVEYRTEGTRNYYRLSHDLREITKLQTLLADVVQIIERSNRS</sequence>
<dbReference type="AlphaFoldDB" id="A0A0R2B6P8"/>
<dbReference type="GO" id="GO:0003700">
    <property type="term" value="F:DNA-binding transcription factor activity"/>
    <property type="evidence" value="ECO:0007669"/>
    <property type="project" value="InterPro"/>
</dbReference>
<gene>
    <name evidence="5" type="ORF">FC34_GL001107</name>
</gene>
<feature type="domain" description="HTH arsR-type" evidence="4">
    <location>
        <begin position="7"/>
        <end position="109"/>
    </location>
</feature>
<dbReference type="EMBL" id="AYZQ01000002">
    <property type="protein sequence ID" value="KRM72123.1"/>
    <property type="molecule type" value="Genomic_DNA"/>
</dbReference>
<dbReference type="Pfam" id="PF01022">
    <property type="entry name" value="HTH_5"/>
    <property type="match status" value="1"/>
</dbReference>
<dbReference type="InterPro" id="IPR036390">
    <property type="entry name" value="WH_DNA-bd_sf"/>
</dbReference>
<dbReference type="GO" id="GO:0003677">
    <property type="term" value="F:DNA binding"/>
    <property type="evidence" value="ECO:0007669"/>
    <property type="project" value="UniProtKB-KW"/>
</dbReference>
<keyword evidence="6" id="KW-1185">Reference proteome</keyword>
<keyword evidence="3" id="KW-0804">Transcription</keyword>
<evidence type="ECO:0000259" key="4">
    <source>
        <dbReference type="PROSITE" id="PS50987"/>
    </source>
</evidence>
<evidence type="ECO:0000256" key="1">
    <source>
        <dbReference type="ARBA" id="ARBA00023015"/>
    </source>
</evidence>
<name>A0A0R2B6P8_9LACO</name>
<dbReference type="NCBIfam" id="NF033788">
    <property type="entry name" value="HTH_metalloreg"/>
    <property type="match status" value="1"/>
</dbReference>
<dbReference type="PRINTS" id="PR00778">
    <property type="entry name" value="HTHARSR"/>
</dbReference>
<keyword evidence="1" id="KW-0805">Transcription regulation</keyword>
<dbReference type="PROSITE" id="PS50987">
    <property type="entry name" value="HTH_ARSR_2"/>
    <property type="match status" value="1"/>
</dbReference>
<dbReference type="Gene3D" id="1.10.10.10">
    <property type="entry name" value="Winged helix-like DNA-binding domain superfamily/Winged helix DNA-binding domain"/>
    <property type="match status" value="1"/>
</dbReference>
<dbReference type="RefSeq" id="WP_057894391.1">
    <property type="nucleotide sequence ID" value="NZ_AYZQ01000002.1"/>
</dbReference>
<evidence type="ECO:0000256" key="3">
    <source>
        <dbReference type="ARBA" id="ARBA00023163"/>
    </source>
</evidence>
<dbReference type="PANTHER" id="PTHR33154">
    <property type="entry name" value="TRANSCRIPTIONAL REGULATOR, ARSR FAMILY"/>
    <property type="match status" value="1"/>
</dbReference>
<organism evidence="5 6">
    <name type="scientific">Lacticaseibacillus brantae DSM 23927</name>
    <dbReference type="NCBI Taxonomy" id="1423727"/>
    <lineage>
        <taxon>Bacteria</taxon>
        <taxon>Bacillati</taxon>
        <taxon>Bacillota</taxon>
        <taxon>Bacilli</taxon>
        <taxon>Lactobacillales</taxon>
        <taxon>Lactobacillaceae</taxon>
        <taxon>Lacticaseibacillus</taxon>
    </lineage>
</organism>